<dbReference type="AlphaFoldDB" id="A0A2M8P1E5"/>
<organism evidence="2 3">
    <name type="scientific">Candidatus Thermofonsia Clade 1 bacterium</name>
    <dbReference type="NCBI Taxonomy" id="2364210"/>
    <lineage>
        <taxon>Bacteria</taxon>
        <taxon>Bacillati</taxon>
        <taxon>Chloroflexota</taxon>
        <taxon>Candidatus Thermofontia</taxon>
        <taxon>Candidatus Thermofonsia Clade 1</taxon>
    </lineage>
</organism>
<dbReference type="InterPro" id="IPR016040">
    <property type="entry name" value="NAD(P)-bd_dom"/>
</dbReference>
<dbReference type="InterPro" id="IPR051207">
    <property type="entry name" value="ComplexI_NDUFA9_subunit"/>
</dbReference>
<dbReference type="SUPFAM" id="SSF51735">
    <property type="entry name" value="NAD(P)-binding Rossmann-fold domains"/>
    <property type="match status" value="1"/>
</dbReference>
<dbReference type="GO" id="GO:0044877">
    <property type="term" value="F:protein-containing complex binding"/>
    <property type="evidence" value="ECO:0007669"/>
    <property type="project" value="TreeGrafter"/>
</dbReference>
<reference evidence="2 3" key="1">
    <citation type="submission" date="2017-11" db="EMBL/GenBank/DDBJ databases">
        <title>Evolution of Phototrophy in the Chloroflexi Phylum Driven by Horizontal Gene Transfer.</title>
        <authorList>
            <person name="Ward L.M."/>
            <person name="Hemp J."/>
            <person name="Shih P.M."/>
            <person name="Mcglynn S.E."/>
            <person name="Fischer W."/>
        </authorList>
    </citation>
    <scope>NUCLEOTIDE SEQUENCE [LARGE SCALE GENOMIC DNA]</scope>
    <source>
        <strain evidence="2">CP2_2F</strain>
    </source>
</reference>
<dbReference type="EMBL" id="PGTK01000003">
    <property type="protein sequence ID" value="PJF31364.1"/>
    <property type="molecule type" value="Genomic_DNA"/>
</dbReference>
<proteinExistence type="predicted"/>
<name>A0A2M8P1E5_9CHLR</name>
<dbReference type="Proteomes" id="UP000228921">
    <property type="component" value="Unassembled WGS sequence"/>
</dbReference>
<sequence length="325" mass="35962">MILVTGASGYVGNNLVRRLVQLGKPVRAMVGNVQKALKRLADVEPHIEIVKGDVTRPETLTEWMKDVDVVIHLVAIAIEKGKRTYELLNTQGTINVVEEAKKAGVRRFINMCQNGAYPDSKSRFLRSKGIAQEYVAKSGLDWSAVRPSVIWGPQDEFANVQARLIKLTPIIFPIVGDGKAQFQPVYVGDVVEAMVRCLEDDSTIGKEYELGGPEVLTYEEIVNRVMAALGTKRIKVKVPVPLLRPVVWLMQTVLPNPPATTTLLELLAVPNVIKEDGLAALGITPKPFTPENLSYMRHFTIGTTIGKFFGRAYEEEKVRQTAMGK</sequence>
<dbReference type="Gene3D" id="3.40.50.720">
    <property type="entry name" value="NAD(P)-binding Rossmann-like Domain"/>
    <property type="match status" value="1"/>
</dbReference>
<evidence type="ECO:0000313" key="3">
    <source>
        <dbReference type="Proteomes" id="UP000228921"/>
    </source>
</evidence>
<dbReference type="PANTHER" id="PTHR12126">
    <property type="entry name" value="NADH-UBIQUINONE OXIDOREDUCTASE 39 KDA SUBUNIT-RELATED"/>
    <property type="match status" value="1"/>
</dbReference>
<dbReference type="CDD" id="cd05271">
    <property type="entry name" value="NDUFA9_like_SDR_a"/>
    <property type="match status" value="1"/>
</dbReference>
<gene>
    <name evidence="2" type="ORF">CUN51_03260</name>
</gene>
<dbReference type="Pfam" id="PF13460">
    <property type="entry name" value="NAD_binding_10"/>
    <property type="match status" value="1"/>
</dbReference>
<dbReference type="InterPro" id="IPR036291">
    <property type="entry name" value="NAD(P)-bd_dom_sf"/>
</dbReference>
<evidence type="ECO:0000259" key="1">
    <source>
        <dbReference type="Pfam" id="PF13460"/>
    </source>
</evidence>
<comment type="caution">
    <text evidence="2">The sequence shown here is derived from an EMBL/GenBank/DDBJ whole genome shotgun (WGS) entry which is preliminary data.</text>
</comment>
<protein>
    <recommendedName>
        <fullName evidence="1">NAD(P)-binding domain-containing protein</fullName>
    </recommendedName>
</protein>
<feature type="domain" description="NAD(P)-binding" evidence="1">
    <location>
        <begin position="6"/>
        <end position="150"/>
    </location>
</feature>
<dbReference type="PANTHER" id="PTHR12126:SF11">
    <property type="entry name" value="NADH DEHYDROGENASE [UBIQUINONE] 1 ALPHA SUBCOMPLEX SUBUNIT 9, MITOCHONDRIAL"/>
    <property type="match status" value="1"/>
</dbReference>
<evidence type="ECO:0000313" key="2">
    <source>
        <dbReference type="EMBL" id="PJF31364.1"/>
    </source>
</evidence>
<accession>A0A2M8P1E5</accession>